<organism evidence="2 3">
    <name type="scientific">Tanacetum coccineum</name>
    <dbReference type="NCBI Taxonomy" id="301880"/>
    <lineage>
        <taxon>Eukaryota</taxon>
        <taxon>Viridiplantae</taxon>
        <taxon>Streptophyta</taxon>
        <taxon>Embryophyta</taxon>
        <taxon>Tracheophyta</taxon>
        <taxon>Spermatophyta</taxon>
        <taxon>Magnoliopsida</taxon>
        <taxon>eudicotyledons</taxon>
        <taxon>Gunneridae</taxon>
        <taxon>Pentapetalae</taxon>
        <taxon>asterids</taxon>
        <taxon>campanulids</taxon>
        <taxon>Asterales</taxon>
        <taxon>Asteraceae</taxon>
        <taxon>Asteroideae</taxon>
        <taxon>Anthemideae</taxon>
        <taxon>Anthemidinae</taxon>
        <taxon>Tanacetum</taxon>
    </lineage>
</organism>
<feature type="compositionally biased region" description="Basic and acidic residues" evidence="1">
    <location>
        <begin position="91"/>
        <end position="106"/>
    </location>
</feature>
<name>A0ABQ5HJG7_9ASTR</name>
<protein>
    <submittedName>
        <fullName evidence="2">Uncharacterized protein</fullName>
    </submittedName>
</protein>
<keyword evidence="3" id="KW-1185">Reference proteome</keyword>
<feature type="region of interest" description="Disordered" evidence="1">
    <location>
        <begin position="66"/>
        <end position="106"/>
    </location>
</feature>
<dbReference type="Proteomes" id="UP001151760">
    <property type="component" value="Unassembled WGS sequence"/>
</dbReference>
<gene>
    <name evidence="2" type="ORF">Tco_1069753</name>
</gene>
<comment type="caution">
    <text evidence="2">The sequence shown here is derived from an EMBL/GenBank/DDBJ whole genome shotgun (WGS) entry which is preliminary data.</text>
</comment>
<evidence type="ECO:0000313" key="2">
    <source>
        <dbReference type="EMBL" id="GJT88036.1"/>
    </source>
</evidence>
<reference evidence="2" key="2">
    <citation type="submission" date="2022-01" db="EMBL/GenBank/DDBJ databases">
        <authorList>
            <person name="Yamashiro T."/>
            <person name="Shiraishi A."/>
            <person name="Satake H."/>
            <person name="Nakayama K."/>
        </authorList>
    </citation>
    <scope>NUCLEOTIDE SEQUENCE</scope>
</reference>
<dbReference type="EMBL" id="BQNB010019692">
    <property type="protein sequence ID" value="GJT88036.1"/>
    <property type="molecule type" value="Genomic_DNA"/>
</dbReference>
<evidence type="ECO:0000256" key="1">
    <source>
        <dbReference type="SAM" id="MobiDB-lite"/>
    </source>
</evidence>
<proteinExistence type="predicted"/>
<feature type="compositionally biased region" description="Polar residues" evidence="1">
    <location>
        <begin position="79"/>
        <end position="90"/>
    </location>
</feature>
<evidence type="ECO:0000313" key="3">
    <source>
        <dbReference type="Proteomes" id="UP001151760"/>
    </source>
</evidence>
<accession>A0ABQ5HJG7</accession>
<sequence length="131" mass="14679">MALSTASGDWYLHKGGNVTAERWLKLLLNEEILQVSAVRGRSGGAIINLRCKIVMGLPRQAWALKKENQGKKKPKALNIQGNNKDQGSNTKESRTKGKTQEEPQRDCTDHVFTCSNTWGLDWIQMSNVLLE</sequence>
<reference evidence="2" key="1">
    <citation type="journal article" date="2022" name="Int. J. Mol. Sci.">
        <title>Draft Genome of Tanacetum Coccineum: Genomic Comparison of Closely Related Tanacetum-Family Plants.</title>
        <authorList>
            <person name="Yamashiro T."/>
            <person name="Shiraishi A."/>
            <person name="Nakayama K."/>
            <person name="Satake H."/>
        </authorList>
    </citation>
    <scope>NUCLEOTIDE SEQUENCE</scope>
</reference>